<name>A0ABP8V1W7_9GAMM</name>
<reference evidence="2" key="1">
    <citation type="journal article" date="2019" name="Int. J. Syst. Evol. Microbiol.">
        <title>The Global Catalogue of Microorganisms (GCM) 10K type strain sequencing project: providing services to taxonomists for standard genome sequencing and annotation.</title>
        <authorList>
            <consortium name="The Broad Institute Genomics Platform"/>
            <consortium name="The Broad Institute Genome Sequencing Center for Infectious Disease"/>
            <person name="Wu L."/>
            <person name="Ma J."/>
        </authorList>
    </citation>
    <scope>NUCLEOTIDE SEQUENCE [LARGE SCALE GENOMIC DNA]</scope>
    <source>
        <strain evidence="2">JCM 17805</strain>
    </source>
</reference>
<gene>
    <name evidence="1" type="ORF">GCM10023116_15100</name>
</gene>
<comment type="caution">
    <text evidence="1">The sequence shown here is derived from an EMBL/GenBank/DDBJ whole genome shotgun (WGS) entry which is preliminary data.</text>
</comment>
<dbReference type="InterPro" id="IPR029044">
    <property type="entry name" value="Nucleotide-diphossugar_trans"/>
</dbReference>
<proteinExistence type="predicted"/>
<dbReference type="PANTHER" id="PTHR36529">
    <property type="entry name" value="SLL1095 PROTEIN"/>
    <property type="match status" value="1"/>
</dbReference>
<organism evidence="1 2">
    <name type="scientific">Kistimonas scapharcae</name>
    <dbReference type="NCBI Taxonomy" id="1036133"/>
    <lineage>
        <taxon>Bacteria</taxon>
        <taxon>Pseudomonadati</taxon>
        <taxon>Pseudomonadota</taxon>
        <taxon>Gammaproteobacteria</taxon>
        <taxon>Oceanospirillales</taxon>
        <taxon>Endozoicomonadaceae</taxon>
        <taxon>Kistimonas</taxon>
    </lineage>
</organism>
<dbReference type="SUPFAM" id="SSF53448">
    <property type="entry name" value="Nucleotide-diphospho-sugar transferases"/>
    <property type="match status" value="1"/>
</dbReference>
<dbReference type="Gene3D" id="3.90.550.10">
    <property type="entry name" value="Spore Coat Polysaccharide Biosynthesis Protein SpsA, Chain A"/>
    <property type="match status" value="1"/>
</dbReference>
<dbReference type="RefSeq" id="WP_345195016.1">
    <property type="nucleotide sequence ID" value="NZ_BAABFL010000126.1"/>
</dbReference>
<keyword evidence="2" id="KW-1185">Reference proteome</keyword>
<evidence type="ECO:0000313" key="1">
    <source>
        <dbReference type="EMBL" id="GAA4649236.1"/>
    </source>
</evidence>
<dbReference type="EMBL" id="BAABFL010000126">
    <property type="protein sequence ID" value="GAA4649236.1"/>
    <property type="molecule type" value="Genomic_DNA"/>
</dbReference>
<protein>
    <submittedName>
        <fullName evidence="1">TIGR04282 family arsenosugar biosynthesis glycosyltransferase</fullName>
    </submittedName>
</protein>
<evidence type="ECO:0000313" key="2">
    <source>
        <dbReference type="Proteomes" id="UP001500604"/>
    </source>
</evidence>
<dbReference type="Proteomes" id="UP001500604">
    <property type="component" value="Unassembled WGS sequence"/>
</dbReference>
<accession>A0ABP8V1W7</accession>
<dbReference type="InterPro" id="IPR018641">
    <property type="entry name" value="Trfase_1_rSAM/seldom-assoc"/>
</dbReference>
<dbReference type="PANTHER" id="PTHR36529:SF1">
    <property type="entry name" value="GLYCOSYLTRANSFERASE"/>
    <property type="match status" value="1"/>
</dbReference>
<dbReference type="Pfam" id="PF09837">
    <property type="entry name" value="DUF2064"/>
    <property type="match status" value="1"/>
</dbReference>
<sequence>MFTHPDARILLFAKPPLPGRVKTRLIPAVGEDGACSAHSSLLCRVGQQLVQWQLAPLQLWAGIDGSFPALFDSWSYQLQSEGNLGERMAHAAKMTLAGEVQKVLFLGSDCPVLTRDYLKWAMAALETSDVVLGPAEDGGYVLLGMRRFIPAVFERIDWGTGQVLAQTRDRLREMKASWQELDTLWDVDRPEDLARYRALPGLNDAVSC</sequence>
<dbReference type="NCBIfam" id="TIGR04282">
    <property type="entry name" value="glyco_like_cofC"/>
    <property type="match status" value="1"/>
</dbReference>